<accession>A0ABC9WHB9</accession>
<gene>
    <name evidence="1" type="ORF">GRJ2_000952300</name>
</gene>
<name>A0ABC9WHB9_GRUJA</name>
<keyword evidence="2" id="KW-1185">Reference proteome</keyword>
<dbReference type="EMBL" id="BAAFJT010000002">
    <property type="protein sequence ID" value="GAB0184870.1"/>
    <property type="molecule type" value="Genomic_DNA"/>
</dbReference>
<dbReference type="AlphaFoldDB" id="A0ABC9WHB9"/>
<dbReference type="PANTHER" id="PTHR33332">
    <property type="entry name" value="REVERSE TRANSCRIPTASE DOMAIN-CONTAINING PROTEIN"/>
    <property type="match status" value="1"/>
</dbReference>
<dbReference type="Proteomes" id="UP001623348">
    <property type="component" value="Unassembled WGS sequence"/>
</dbReference>
<keyword evidence="1" id="KW-0649">Protein kinase inhibitor</keyword>
<organism evidence="1 2">
    <name type="scientific">Grus japonensis</name>
    <name type="common">Japanese crane</name>
    <name type="synonym">Red-crowned crane</name>
    <dbReference type="NCBI Taxonomy" id="30415"/>
    <lineage>
        <taxon>Eukaryota</taxon>
        <taxon>Metazoa</taxon>
        <taxon>Chordata</taxon>
        <taxon>Craniata</taxon>
        <taxon>Vertebrata</taxon>
        <taxon>Euteleostomi</taxon>
        <taxon>Archelosauria</taxon>
        <taxon>Archosauria</taxon>
        <taxon>Dinosauria</taxon>
        <taxon>Saurischia</taxon>
        <taxon>Theropoda</taxon>
        <taxon>Coelurosauria</taxon>
        <taxon>Aves</taxon>
        <taxon>Neognathae</taxon>
        <taxon>Neoaves</taxon>
        <taxon>Gruiformes</taxon>
        <taxon>Gruidae</taxon>
        <taxon>Grus</taxon>
    </lineage>
</organism>
<proteinExistence type="predicted"/>
<protein>
    <submittedName>
        <fullName evidence="1">cAMP-dependent protein kinase inhibitor alpha</fullName>
    </submittedName>
</protein>
<sequence length="79" mass="9033">MKFNKAKCEILYVSQGKPKHKYSVGGEWIDSSPEEKDFRVLVDEKLNMIQQCALADQKASCILDCIKRSVTSRLREVAQ</sequence>
<reference evidence="1 2" key="1">
    <citation type="submission" date="2024-06" db="EMBL/GenBank/DDBJ databases">
        <title>The draft genome of Grus japonensis, version 3.</title>
        <authorList>
            <person name="Nabeshima K."/>
            <person name="Suzuki S."/>
            <person name="Onuma M."/>
        </authorList>
    </citation>
    <scope>NUCLEOTIDE SEQUENCE [LARGE SCALE GENOMIC DNA]</scope>
    <source>
        <strain evidence="1 2">451A</strain>
    </source>
</reference>
<evidence type="ECO:0000313" key="2">
    <source>
        <dbReference type="Proteomes" id="UP001623348"/>
    </source>
</evidence>
<evidence type="ECO:0000313" key="1">
    <source>
        <dbReference type="EMBL" id="GAB0184870.1"/>
    </source>
</evidence>
<comment type="caution">
    <text evidence="1">The sequence shown here is derived from an EMBL/GenBank/DDBJ whole genome shotgun (WGS) entry which is preliminary data.</text>
</comment>
<dbReference type="GO" id="GO:0004860">
    <property type="term" value="F:protein kinase inhibitor activity"/>
    <property type="evidence" value="ECO:0007669"/>
    <property type="project" value="UniProtKB-KW"/>
</dbReference>